<evidence type="ECO:0000313" key="15">
    <source>
        <dbReference type="Proteomes" id="UP000053467"/>
    </source>
</evidence>
<name>A0A101I2M4_UNCT6</name>
<dbReference type="InterPro" id="IPR007692">
    <property type="entry name" value="DNA_helicase_DnaB"/>
</dbReference>
<dbReference type="InterPro" id="IPR007693">
    <property type="entry name" value="DNA_helicase_DnaB-like_N"/>
</dbReference>
<protein>
    <recommendedName>
        <fullName evidence="11 12">Replicative DNA helicase</fullName>
        <ecNumber evidence="11 12">5.6.2.3</ecNumber>
    </recommendedName>
</protein>
<dbReference type="GO" id="GO:1990077">
    <property type="term" value="C:primosome complex"/>
    <property type="evidence" value="ECO:0007669"/>
    <property type="project" value="UniProtKB-UniRule"/>
</dbReference>
<dbReference type="AlphaFoldDB" id="A0A101I2M4"/>
<comment type="similarity">
    <text evidence="1 12">Belongs to the helicase family. DnaB subfamily.</text>
</comment>
<dbReference type="GO" id="GO:0005829">
    <property type="term" value="C:cytosol"/>
    <property type="evidence" value="ECO:0007669"/>
    <property type="project" value="TreeGrafter"/>
</dbReference>
<dbReference type="InterPro" id="IPR003593">
    <property type="entry name" value="AAA+_ATPase"/>
</dbReference>
<dbReference type="GO" id="GO:0006269">
    <property type="term" value="P:DNA replication, synthesis of primer"/>
    <property type="evidence" value="ECO:0007669"/>
    <property type="project" value="UniProtKB-UniRule"/>
</dbReference>
<dbReference type="GO" id="GO:0003677">
    <property type="term" value="F:DNA binding"/>
    <property type="evidence" value="ECO:0007669"/>
    <property type="project" value="UniProtKB-UniRule"/>
</dbReference>
<accession>A0A101I2M4</accession>
<evidence type="ECO:0000256" key="9">
    <source>
        <dbReference type="ARBA" id="ARBA00023235"/>
    </source>
</evidence>
<dbReference type="InterPro" id="IPR016136">
    <property type="entry name" value="DNA_helicase_N/primase_C"/>
</dbReference>
<keyword evidence="9" id="KW-0413">Isomerase</keyword>
<evidence type="ECO:0000256" key="6">
    <source>
        <dbReference type="ARBA" id="ARBA00022806"/>
    </source>
</evidence>
<dbReference type="Gene3D" id="3.40.50.300">
    <property type="entry name" value="P-loop containing nucleotide triphosphate hydrolases"/>
    <property type="match status" value="1"/>
</dbReference>
<dbReference type="PANTHER" id="PTHR30153:SF2">
    <property type="entry name" value="REPLICATIVE DNA HELICASE"/>
    <property type="match status" value="1"/>
</dbReference>
<dbReference type="CDD" id="cd00984">
    <property type="entry name" value="DnaB_C"/>
    <property type="match status" value="1"/>
</dbReference>
<evidence type="ECO:0000256" key="1">
    <source>
        <dbReference type="ARBA" id="ARBA00008428"/>
    </source>
</evidence>
<feature type="domain" description="SF4 helicase" evidence="13">
    <location>
        <begin position="175"/>
        <end position="438"/>
    </location>
</feature>
<dbReference type="PATRIC" id="fig|1635277.3.peg.1948"/>
<gene>
    <name evidence="14" type="ORF">XE03_1313</name>
</gene>
<keyword evidence="3 12" id="KW-0235">DNA replication</keyword>
<keyword evidence="7 12" id="KW-0067">ATP-binding</keyword>
<evidence type="ECO:0000256" key="10">
    <source>
        <dbReference type="ARBA" id="ARBA00048954"/>
    </source>
</evidence>
<dbReference type="SMART" id="SM00382">
    <property type="entry name" value="AAA"/>
    <property type="match status" value="1"/>
</dbReference>
<dbReference type="EC" id="5.6.2.3" evidence="11 12"/>
<evidence type="ECO:0000256" key="11">
    <source>
        <dbReference type="NCBIfam" id="TIGR00665"/>
    </source>
</evidence>
<evidence type="ECO:0000256" key="5">
    <source>
        <dbReference type="ARBA" id="ARBA00022801"/>
    </source>
</evidence>
<dbReference type="GO" id="GO:0016887">
    <property type="term" value="F:ATP hydrolysis activity"/>
    <property type="evidence" value="ECO:0007669"/>
    <property type="project" value="RHEA"/>
</dbReference>
<comment type="function">
    <text evidence="12">The main replicative DNA helicase, it participates in initiation and elongation during chromosome replication. Travels ahead of the DNA replisome, separating dsDNA into templates for DNA synthesis. A processive ATP-dependent 5'-3' DNA helicase it has DNA-dependent ATPase activity.</text>
</comment>
<keyword evidence="2 12" id="KW-0639">Primosome</keyword>
<dbReference type="NCBIfam" id="TIGR00665">
    <property type="entry name" value="DnaB"/>
    <property type="match status" value="1"/>
</dbReference>
<dbReference type="Pfam" id="PF03796">
    <property type="entry name" value="DnaB_C"/>
    <property type="match status" value="1"/>
</dbReference>
<evidence type="ECO:0000256" key="4">
    <source>
        <dbReference type="ARBA" id="ARBA00022741"/>
    </source>
</evidence>
<keyword evidence="5 12" id="KW-0378">Hydrolase</keyword>
<dbReference type="Proteomes" id="UP000053467">
    <property type="component" value="Unassembled WGS sequence"/>
</dbReference>
<evidence type="ECO:0000256" key="3">
    <source>
        <dbReference type="ARBA" id="ARBA00022705"/>
    </source>
</evidence>
<keyword evidence="8 12" id="KW-0238">DNA-binding</keyword>
<dbReference type="SUPFAM" id="SSF52540">
    <property type="entry name" value="P-loop containing nucleoside triphosphate hydrolases"/>
    <property type="match status" value="1"/>
</dbReference>
<evidence type="ECO:0000259" key="13">
    <source>
        <dbReference type="PROSITE" id="PS51199"/>
    </source>
</evidence>
<keyword evidence="6 12" id="KW-0347">Helicase</keyword>
<sequence length="438" mass="50005">MLREKGFYSREAEMAVLGSIILDAQNILNDIIPKLKEEHFYFAENKKIYATIVKMYNNAEKVGMVTLKNRLKRENILNEVGGDEYLQKLVEQLDLLPHIDEYIKIVEEYYVLRHLLKTAKMISDNCASDLEVDTIIEQAENEIFKVREGRYKSDIVPISEKIGEVEKMITGYISRKEPVTGLPTGFSDLDKMTTGFQKGDFIVIAARPGVGKTSFALNILMNQCVKPNPEEDKRKGLIFSLEMTSEQLIQRMLCSYANITGTALRQGILKKEDIYNLSVAYKHFAQSEIYIDDSTKGTPLDIRAKSRRMALDKKIDFIIIDYIQMMHLDKKVENKQVEISEISRSLKLLAKELHIPVIALAQLSRSTEKRKEKPILSDIRDSGSIEQDADVVIFIHRKFEPGTTLDKATLIVAKQRNGPTGEIEMLFDSARTLFKQKA</sequence>
<evidence type="ECO:0000256" key="2">
    <source>
        <dbReference type="ARBA" id="ARBA00022515"/>
    </source>
</evidence>
<dbReference type="InterPro" id="IPR036185">
    <property type="entry name" value="DNA_heli_DnaB-like_N_sf"/>
</dbReference>
<evidence type="ECO:0000313" key="14">
    <source>
        <dbReference type="EMBL" id="KUK86715.1"/>
    </source>
</evidence>
<dbReference type="Gene3D" id="1.10.860.10">
    <property type="entry name" value="DNAb Helicase, Chain A"/>
    <property type="match status" value="1"/>
</dbReference>
<organism evidence="14 15">
    <name type="scientific">candidate division TA06 bacterium 34_109</name>
    <dbReference type="NCBI Taxonomy" id="1635277"/>
    <lineage>
        <taxon>Bacteria</taxon>
        <taxon>Bacteria division TA06</taxon>
    </lineage>
</organism>
<proteinExistence type="inferred from homology"/>
<dbReference type="SUPFAM" id="SSF48024">
    <property type="entry name" value="N-terminal domain of DnaB helicase"/>
    <property type="match status" value="1"/>
</dbReference>
<comment type="catalytic activity">
    <reaction evidence="10 12">
        <text>ATP + H2O = ADP + phosphate + H(+)</text>
        <dbReference type="Rhea" id="RHEA:13065"/>
        <dbReference type="ChEBI" id="CHEBI:15377"/>
        <dbReference type="ChEBI" id="CHEBI:15378"/>
        <dbReference type="ChEBI" id="CHEBI:30616"/>
        <dbReference type="ChEBI" id="CHEBI:43474"/>
        <dbReference type="ChEBI" id="CHEBI:456216"/>
        <dbReference type="EC" id="5.6.2.3"/>
    </reaction>
</comment>
<dbReference type="GO" id="GO:0005524">
    <property type="term" value="F:ATP binding"/>
    <property type="evidence" value="ECO:0007669"/>
    <property type="project" value="UniProtKB-UniRule"/>
</dbReference>
<dbReference type="PROSITE" id="PS51199">
    <property type="entry name" value="SF4_HELICASE"/>
    <property type="match status" value="1"/>
</dbReference>
<dbReference type="GO" id="GO:0043139">
    <property type="term" value="F:5'-3' DNA helicase activity"/>
    <property type="evidence" value="ECO:0007669"/>
    <property type="project" value="UniProtKB-EC"/>
</dbReference>
<dbReference type="EMBL" id="LGGX01000013">
    <property type="protein sequence ID" value="KUK86715.1"/>
    <property type="molecule type" value="Genomic_DNA"/>
</dbReference>
<reference evidence="15" key="1">
    <citation type="journal article" date="2015" name="MBio">
        <title>Genome-Resolved Metagenomic Analysis Reveals Roles for Candidate Phyla and Other Microbial Community Members in Biogeochemical Transformations in Oil Reservoirs.</title>
        <authorList>
            <person name="Hu P."/>
            <person name="Tom L."/>
            <person name="Singh A."/>
            <person name="Thomas B.C."/>
            <person name="Baker B.J."/>
            <person name="Piceno Y.M."/>
            <person name="Andersen G.L."/>
            <person name="Banfield J.F."/>
        </authorList>
    </citation>
    <scope>NUCLEOTIDE SEQUENCE [LARGE SCALE GENOMIC DNA]</scope>
</reference>
<evidence type="ECO:0000256" key="8">
    <source>
        <dbReference type="ARBA" id="ARBA00023125"/>
    </source>
</evidence>
<keyword evidence="4 12" id="KW-0547">Nucleotide-binding</keyword>
<comment type="caution">
    <text evidence="14">The sequence shown here is derived from an EMBL/GenBank/DDBJ whole genome shotgun (WGS) entry which is preliminary data.</text>
</comment>
<dbReference type="PANTHER" id="PTHR30153">
    <property type="entry name" value="REPLICATIVE DNA HELICASE DNAB"/>
    <property type="match status" value="1"/>
</dbReference>
<dbReference type="Pfam" id="PF00772">
    <property type="entry name" value="DnaB"/>
    <property type="match status" value="1"/>
</dbReference>
<evidence type="ECO:0000256" key="7">
    <source>
        <dbReference type="ARBA" id="ARBA00022840"/>
    </source>
</evidence>
<dbReference type="InterPro" id="IPR027417">
    <property type="entry name" value="P-loop_NTPase"/>
</dbReference>
<evidence type="ECO:0000256" key="12">
    <source>
        <dbReference type="RuleBase" id="RU362085"/>
    </source>
</evidence>
<dbReference type="InterPro" id="IPR007694">
    <property type="entry name" value="DNA_helicase_DnaB-like_C"/>
</dbReference>